<keyword evidence="7" id="KW-1185">Reference proteome</keyword>
<evidence type="ECO:0000256" key="2">
    <source>
        <dbReference type="ARBA" id="ARBA00010492"/>
    </source>
</evidence>
<dbReference type="EMBL" id="CAJPDS010000040">
    <property type="protein sequence ID" value="CAF9925998.1"/>
    <property type="molecule type" value="Genomic_DNA"/>
</dbReference>
<name>A0A8H3FK37_9LECA</name>
<evidence type="ECO:0000259" key="5">
    <source>
        <dbReference type="SMART" id="SM01238"/>
    </source>
</evidence>
<dbReference type="Proteomes" id="UP000664521">
    <property type="component" value="Unassembled WGS sequence"/>
</dbReference>
<dbReference type="InterPro" id="IPR039603">
    <property type="entry name" value="Ribosomal_mS41"/>
</dbReference>
<protein>
    <recommendedName>
        <fullName evidence="4">Small ribosomal subunit protein mS41</fullName>
    </recommendedName>
</protein>
<keyword evidence="3" id="KW-0496">Mitochondrion</keyword>
<evidence type="ECO:0000256" key="1">
    <source>
        <dbReference type="ARBA" id="ARBA00004173"/>
    </source>
</evidence>
<comment type="similarity">
    <text evidence="2">Belongs to the mitochondrion-specific ribosomal protein mS41 family.</text>
</comment>
<feature type="domain" description="Small ribosomal subunit protein mS41 SAM" evidence="5">
    <location>
        <begin position="50"/>
        <end position="106"/>
    </location>
</feature>
<dbReference type="Pfam" id="PF09597">
    <property type="entry name" value="SAM_Ribosomal_mS41"/>
    <property type="match status" value="1"/>
</dbReference>
<dbReference type="PANTHER" id="PTHR28235:SF1">
    <property type="entry name" value="SMALL RIBOSOMAL SUBUNIT PROTEIN MS41"/>
    <property type="match status" value="1"/>
</dbReference>
<evidence type="ECO:0000313" key="6">
    <source>
        <dbReference type="EMBL" id="CAF9925998.1"/>
    </source>
</evidence>
<gene>
    <name evidence="6" type="ORF">HETSPECPRED_006225</name>
</gene>
<dbReference type="PANTHER" id="PTHR28235">
    <property type="entry name" value="PROTEIN FYV4, MITOCHONDRIAL"/>
    <property type="match status" value="1"/>
</dbReference>
<dbReference type="InterPro" id="IPR019083">
    <property type="entry name" value="SAM_Ribosomal_mS41"/>
</dbReference>
<comment type="subcellular location">
    <subcellularLocation>
        <location evidence="1">Mitochondrion</location>
    </subcellularLocation>
</comment>
<accession>A0A8H3FK37</accession>
<proteinExistence type="inferred from homology"/>
<reference evidence="6" key="1">
    <citation type="submission" date="2021-03" db="EMBL/GenBank/DDBJ databases">
        <authorList>
            <person name="Tagirdzhanova G."/>
        </authorList>
    </citation>
    <scope>NUCLEOTIDE SEQUENCE</scope>
</reference>
<organism evidence="6 7">
    <name type="scientific">Heterodermia speciosa</name>
    <dbReference type="NCBI Taxonomy" id="116794"/>
    <lineage>
        <taxon>Eukaryota</taxon>
        <taxon>Fungi</taxon>
        <taxon>Dikarya</taxon>
        <taxon>Ascomycota</taxon>
        <taxon>Pezizomycotina</taxon>
        <taxon>Lecanoromycetes</taxon>
        <taxon>OSLEUM clade</taxon>
        <taxon>Lecanoromycetidae</taxon>
        <taxon>Caliciales</taxon>
        <taxon>Physciaceae</taxon>
        <taxon>Heterodermia</taxon>
    </lineage>
</organism>
<comment type="caution">
    <text evidence="6">The sequence shown here is derived from an EMBL/GenBank/DDBJ whole genome shotgun (WGS) entry which is preliminary data.</text>
</comment>
<dbReference type="AlphaFoldDB" id="A0A8H3FK37"/>
<evidence type="ECO:0000256" key="4">
    <source>
        <dbReference type="ARBA" id="ARBA00035129"/>
    </source>
</evidence>
<dbReference type="OrthoDB" id="18595at2759"/>
<evidence type="ECO:0000256" key="3">
    <source>
        <dbReference type="ARBA" id="ARBA00023128"/>
    </source>
</evidence>
<dbReference type="GO" id="GO:0005739">
    <property type="term" value="C:mitochondrion"/>
    <property type="evidence" value="ECO:0007669"/>
    <property type="project" value="UniProtKB-SubCell"/>
</dbReference>
<evidence type="ECO:0000313" key="7">
    <source>
        <dbReference type="Proteomes" id="UP000664521"/>
    </source>
</evidence>
<dbReference type="SMART" id="SM01238">
    <property type="entry name" value="IGR"/>
    <property type="match status" value="1"/>
</dbReference>
<sequence>MILRQPHVVSLPTFLVPCLSRSYPPVRHFQRKAQVAASHIPTPIPFVPDSKTFLSLIGRNLIQHAAKLPTWQDLFSYTSQQLREAGVEPARTRRYLLWWRDRYRKGIYGVGGDLEHVTEGAAKLKVVEVPVPGATISGTTIQRTKKFVVNVPLKTEDQDIQVEHLRPVTGMKIVGERTIAGPYILPEKGAKGSVALIKVQDGMWEQKRGVKVDGGERRKKMVRRKRYLEEMRKKK</sequence>